<name>A0ABR0VY11_REHGL</name>
<dbReference type="PROSITE" id="PS00108">
    <property type="entry name" value="PROTEIN_KINASE_ST"/>
    <property type="match status" value="1"/>
</dbReference>
<dbReference type="Proteomes" id="UP001318860">
    <property type="component" value="Unassembled WGS sequence"/>
</dbReference>
<dbReference type="Pfam" id="PF00069">
    <property type="entry name" value="Pkinase"/>
    <property type="match status" value="1"/>
</dbReference>
<proteinExistence type="predicted"/>
<evidence type="ECO:0000256" key="3">
    <source>
        <dbReference type="ARBA" id="ARBA00022777"/>
    </source>
</evidence>
<dbReference type="Gene3D" id="3.30.200.20">
    <property type="entry name" value="Phosphorylase Kinase, domain 1"/>
    <property type="match status" value="1"/>
</dbReference>
<evidence type="ECO:0000256" key="2">
    <source>
        <dbReference type="ARBA" id="ARBA00022741"/>
    </source>
</evidence>
<dbReference type="InterPro" id="IPR011009">
    <property type="entry name" value="Kinase-like_dom_sf"/>
</dbReference>
<keyword evidence="2" id="KW-0547">Nucleotide-binding</keyword>
<evidence type="ECO:0000256" key="1">
    <source>
        <dbReference type="ARBA" id="ARBA00022679"/>
    </source>
</evidence>
<organism evidence="6 7">
    <name type="scientific">Rehmannia glutinosa</name>
    <name type="common">Chinese foxglove</name>
    <dbReference type="NCBI Taxonomy" id="99300"/>
    <lineage>
        <taxon>Eukaryota</taxon>
        <taxon>Viridiplantae</taxon>
        <taxon>Streptophyta</taxon>
        <taxon>Embryophyta</taxon>
        <taxon>Tracheophyta</taxon>
        <taxon>Spermatophyta</taxon>
        <taxon>Magnoliopsida</taxon>
        <taxon>eudicotyledons</taxon>
        <taxon>Gunneridae</taxon>
        <taxon>Pentapetalae</taxon>
        <taxon>asterids</taxon>
        <taxon>lamiids</taxon>
        <taxon>Lamiales</taxon>
        <taxon>Orobanchaceae</taxon>
        <taxon>Rehmannieae</taxon>
        <taxon>Rehmannia</taxon>
    </lineage>
</organism>
<protein>
    <recommendedName>
        <fullName evidence="5">Protein kinase domain-containing protein</fullName>
    </recommendedName>
</protein>
<evidence type="ECO:0000259" key="5">
    <source>
        <dbReference type="PROSITE" id="PS50011"/>
    </source>
</evidence>
<dbReference type="EMBL" id="JABTTQ020000346">
    <property type="protein sequence ID" value="KAK6140213.1"/>
    <property type="molecule type" value="Genomic_DNA"/>
</dbReference>
<accession>A0ABR0VY11</accession>
<dbReference type="Gene3D" id="1.10.510.10">
    <property type="entry name" value="Transferase(Phosphotransferase) domain 1"/>
    <property type="match status" value="2"/>
</dbReference>
<dbReference type="InterPro" id="IPR052059">
    <property type="entry name" value="CR_Ser/Thr_kinase"/>
</dbReference>
<reference evidence="6 7" key="1">
    <citation type="journal article" date="2021" name="Comput. Struct. Biotechnol. J.">
        <title>De novo genome assembly of the potent medicinal plant Rehmannia glutinosa using nanopore technology.</title>
        <authorList>
            <person name="Ma L."/>
            <person name="Dong C."/>
            <person name="Song C."/>
            <person name="Wang X."/>
            <person name="Zheng X."/>
            <person name="Niu Y."/>
            <person name="Chen S."/>
            <person name="Feng W."/>
        </authorList>
    </citation>
    <scope>NUCLEOTIDE SEQUENCE [LARGE SCALE GENOMIC DNA]</scope>
    <source>
        <strain evidence="6">DH-2019</strain>
    </source>
</reference>
<dbReference type="SUPFAM" id="SSF56112">
    <property type="entry name" value="Protein kinase-like (PK-like)"/>
    <property type="match status" value="1"/>
</dbReference>
<evidence type="ECO:0000313" key="6">
    <source>
        <dbReference type="EMBL" id="KAK6140213.1"/>
    </source>
</evidence>
<dbReference type="PROSITE" id="PS50011">
    <property type="entry name" value="PROTEIN_KINASE_DOM"/>
    <property type="match status" value="1"/>
</dbReference>
<keyword evidence="3" id="KW-0418">Kinase</keyword>
<dbReference type="InterPro" id="IPR000719">
    <property type="entry name" value="Prot_kinase_dom"/>
</dbReference>
<dbReference type="SMART" id="SM00220">
    <property type="entry name" value="S_TKc"/>
    <property type="match status" value="1"/>
</dbReference>
<feature type="domain" description="Protein kinase" evidence="5">
    <location>
        <begin position="42"/>
        <end position="325"/>
    </location>
</feature>
<sequence length="328" mass="37135">MKFVVSMFRCFHPLAIEEEKEVSASIPNGEAIPNPDFRVYSYNELKVATQGFKNKIGEGGFGDNYIAVKVLSVELESMRGEREFISEIATLSDIKHENLVTLKGCCIDGAQRLLVYEYMENNSLSHTFLGPEHNRVKFTWTLRKHVSLGIARGLCYLHEEINPHIVHRDIKASNILLDHNFTPKLADFGLAKMFRDDISYISTRVAGTFGRPVVDYHQQYGEQFLAWELYNDKSLVELVDCALKGEFLQDEAIRFLKVGLLCVQETTRLRPAMSEALKMLNNEIDTEDVKISQPGLVADLMEVKIRQRLSSNFTSSPASSSTGSFQAR</sequence>
<gene>
    <name evidence="6" type="ORF">DH2020_026011</name>
</gene>
<dbReference type="PANTHER" id="PTHR47973">
    <property type="entry name" value="CYSTEINE-RICH RECEPTOR-LIKE PROTEIN KINASE 3"/>
    <property type="match status" value="1"/>
</dbReference>
<dbReference type="InterPro" id="IPR008271">
    <property type="entry name" value="Ser/Thr_kinase_AS"/>
</dbReference>
<keyword evidence="7" id="KW-1185">Reference proteome</keyword>
<keyword evidence="4" id="KW-0067">ATP-binding</keyword>
<keyword evidence="1" id="KW-0808">Transferase</keyword>
<comment type="caution">
    <text evidence="6">The sequence shown here is derived from an EMBL/GenBank/DDBJ whole genome shotgun (WGS) entry which is preliminary data.</text>
</comment>
<evidence type="ECO:0000313" key="7">
    <source>
        <dbReference type="Proteomes" id="UP001318860"/>
    </source>
</evidence>
<evidence type="ECO:0000256" key="4">
    <source>
        <dbReference type="ARBA" id="ARBA00022840"/>
    </source>
</evidence>